<gene>
    <name evidence="5" type="ORF">NAEGRDRAFT_75006</name>
</gene>
<accession>D2W0W8</accession>
<dbReference type="KEGG" id="ngr:NAEGRDRAFT_75006"/>
<dbReference type="VEuPathDB" id="AmoebaDB:NAEGRDRAFT_75006"/>
<reference evidence="5 6" key="1">
    <citation type="journal article" date="2010" name="Cell">
        <title>The genome of Naegleria gruberi illuminates early eukaryotic versatility.</title>
        <authorList>
            <person name="Fritz-Laylin L.K."/>
            <person name="Prochnik S.E."/>
            <person name="Ginger M.L."/>
            <person name="Dacks J.B."/>
            <person name="Carpenter M.L."/>
            <person name="Field M.C."/>
            <person name="Kuo A."/>
            <person name="Paredez A."/>
            <person name="Chapman J."/>
            <person name="Pham J."/>
            <person name="Shu S."/>
            <person name="Neupane R."/>
            <person name="Cipriano M."/>
            <person name="Mancuso J."/>
            <person name="Tu H."/>
            <person name="Salamov A."/>
            <person name="Lindquist E."/>
            <person name="Shapiro H."/>
            <person name="Lucas S."/>
            <person name="Grigoriev I.V."/>
            <person name="Cande W.Z."/>
            <person name="Fulton C."/>
            <person name="Rokhsar D.S."/>
            <person name="Dawson S.C."/>
        </authorList>
    </citation>
    <scope>NUCLEOTIDE SEQUENCE [LARGE SCALE GENOMIC DNA]</scope>
    <source>
        <strain evidence="5 6">NEG-M</strain>
    </source>
</reference>
<dbReference type="Gene3D" id="1.20.1280.50">
    <property type="match status" value="1"/>
</dbReference>
<dbReference type="InterPro" id="IPR005123">
    <property type="entry name" value="Oxoglu/Fe-dep_dioxygenase_dom"/>
</dbReference>
<feature type="domain" description="F-box" evidence="3">
    <location>
        <begin position="201"/>
        <end position="248"/>
    </location>
</feature>
<dbReference type="GeneID" id="8856968"/>
<dbReference type="InParanoid" id="D2W0W8"/>
<dbReference type="eggNOG" id="ENOG502S4DV">
    <property type="taxonomic scope" value="Eukaryota"/>
</dbReference>
<dbReference type="InterPro" id="IPR044862">
    <property type="entry name" value="Pro_4_hyd_alph_FE2OG_OXY"/>
</dbReference>
<evidence type="ECO:0000259" key="4">
    <source>
        <dbReference type="PROSITE" id="PS51471"/>
    </source>
</evidence>
<dbReference type="EMBL" id="GG738920">
    <property type="protein sequence ID" value="EFC37253.1"/>
    <property type="molecule type" value="Genomic_DNA"/>
</dbReference>
<dbReference type="InterPro" id="IPR045054">
    <property type="entry name" value="P4HA-like"/>
</dbReference>
<dbReference type="PROSITE" id="PS50181">
    <property type="entry name" value="FBOX"/>
    <property type="match status" value="1"/>
</dbReference>
<dbReference type="GO" id="GO:0046872">
    <property type="term" value="F:metal ion binding"/>
    <property type="evidence" value="ECO:0007669"/>
    <property type="project" value="UniProtKB-KW"/>
</dbReference>
<dbReference type="RefSeq" id="XP_002669997.1">
    <property type="nucleotide sequence ID" value="XM_002669951.1"/>
</dbReference>
<dbReference type="InterPro" id="IPR001810">
    <property type="entry name" value="F-box_dom"/>
</dbReference>
<evidence type="ECO:0000256" key="1">
    <source>
        <dbReference type="ARBA" id="ARBA00022723"/>
    </source>
</evidence>
<dbReference type="PROSITE" id="PS51471">
    <property type="entry name" value="FE2OG_OXY"/>
    <property type="match status" value="1"/>
</dbReference>
<evidence type="ECO:0000259" key="3">
    <source>
        <dbReference type="PROSITE" id="PS50181"/>
    </source>
</evidence>
<evidence type="ECO:0000313" key="5">
    <source>
        <dbReference type="EMBL" id="EFC37253.1"/>
    </source>
</evidence>
<dbReference type="PANTHER" id="PTHR10869">
    <property type="entry name" value="PROLYL 4-HYDROXYLASE ALPHA SUBUNIT"/>
    <property type="match status" value="1"/>
</dbReference>
<dbReference type="InterPro" id="IPR036047">
    <property type="entry name" value="F-box-like_dom_sf"/>
</dbReference>
<dbReference type="PANTHER" id="PTHR10869:SF236">
    <property type="entry name" value="PROLYL 4-HYDROXYLASE ALPHA SUBUNIT DOMAIN-CONTAINING PROTEIN"/>
    <property type="match status" value="1"/>
</dbReference>
<dbReference type="AlphaFoldDB" id="D2W0W8"/>
<dbReference type="GO" id="GO:0005783">
    <property type="term" value="C:endoplasmic reticulum"/>
    <property type="evidence" value="ECO:0007669"/>
    <property type="project" value="TreeGrafter"/>
</dbReference>
<evidence type="ECO:0000313" key="6">
    <source>
        <dbReference type="Proteomes" id="UP000006671"/>
    </source>
</evidence>
<dbReference type="Pfam" id="PF13640">
    <property type="entry name" value="2OG-FeII_Oxy_3"/>
    <property type="match status" value="1"/>
</dbReference>
<feature type="domain" description="Fe2OG dioxygenase" evidence="4">
    <location>
        <begin position="17"/>
        <end position="124"/>
    </location>
</feature>
<protein>
    <submittedName>
        <fullName evidence="5">Predicted protein</fullName>
    </submittedName>
</protein>
<name>D2W0W8_NAEGR</name>
<keyword evidence="6" id="KW-1185">Reference proteome</keyword>
<proteinExistence type="predicted"/>
<organism evidence="6">
    <name type="scientific">Naegleria gruberi</name>
    <name type="common">Amoeba</name>
    <dbReference type="NCBI Taxonomy" id="5762"/>
    <lineage>
        <taxon>Eukaryota</taxon>
        <taxon>Discoba</taxon>
        <taxon>Heterolobosea</taxon>
        <taxon>Tetramitia</taxon>
        <taxon>Eutetramitia</taxon>
        <taxon>Vahlkampfiidae</taxon>
        <taxon>Naegleria</taxon>
    </lineage>
</organism>
<keyword evidence="1" id="KW-0479">Metal-binding</keyword>
<evidence type="ECO:0000256" key="2">
    <source>
        <dbReference type="ARBA" id="ARBA00023004"/>
    </source>
</evidence>
<dbReference type="Gene3D" id="2.60.120.620">
    <property type="entry name" value="q2cbj1_9rhob like domain"/>
    <property type="match status" value="1"/>
</dbReference>
<dbReference type="Proteomes" id="UP000006671">
    <property type="component" value="Unassembled WGS sequence"/>
</dbReference>
<keyword evidence="2" id="KW-0408">Iron</keyword>
<dbReference type="GO" id="GO:0004656">
    <property type="term" value="F:procollagen-proline 4-dioxygenase activity"/>
    <property type="evidence" value="ECO:0007669"/>
    <property type="project" value="TreeGrafter"/>
</dbReference>
<dbReference type="OrthoDB" id="69177at2759"/>
<sequence length="546" mass="63696">MVTPFGVDSAGTWKACGVNEMMRFNKYQIGEYFKIHTDGQFKRNNNERSIYTLLIYLNDDFKGGETRFYNDPEMMDGNSSSYYNLVHTVKPSMGKLVLFNQDFAHEGCSVRKGTKFILRTEIMYFRVDASSCPRDDKFDQSEIYKKIEQLLRKSREQEKNGDVMAASKSYRAAQQFLVESGKTFEYLLNRPQDELKRNTYENQFEQLPDEILAIIFSYLKESEICSLILPLNRNLNRAGRSSHVWKPIYQRYWTDTSFNSFWEGNDFTDWYYCCNNIRNFTERLFSPLCIDITSEMTFFQLFNEKTPRSVEPYFFKLLDHSEMQVYFYLGLNPGSTFLFNSMYKNDRYHKLDRREDVNGFFSEIYSKVQLSKGHSLVISIPPRFLISDYFSNFSDYVLYSRVPACCFVSRHVMLAHYHNTPNCIVIEKDVGDMNCGVNVTISVVSNNQSLADDIHSFSAPKLETISTECIDLLPSIITNETTTHLIIVNLEKDFLISIQKILSNLTIIESCDAKEAFFGCQIFASREDFRSFSSFHNPWKTNQSNP</sequence>
<dbReference type="SUPFAM" id="SSF81383">
    <property type="entry name" value="F-box domain"/>
    <property type="match status" value="1"/>
</dbReference>